<keyword evidence="3" id="KW-1185">Reference proteome</keyword>
<organism evidence="2 3">
    <name type="scientific">Saccharata proteae CBS 121410</name>
    <dbReference type="NCBI Taxonomy" id="1314787"/>
    <lineage>
        <taxon>Eukaryota</taxon>
        <taxon>Fungi</taxon>
        <taxon>Dikarya</taxon>
        <taxon>Ascomycota</taxon>
        <taxon>Pezizomycotina</taxon>
        <taxon>Dothideomycetes</taxon>
        <taxon>Dothideomycetes incertae sedis</taxon>
        <taxon>Botryosphaeriales</taxon>
        <taxon>Saccharataceae</taxon>
        <taxon>Saccharata</taxon>
    </lineage>
</organism>
<sequence length="114" mass="12407">MLSIRASRLIIKALPLSVSSPKALPIRHLSSSAPRNSTPPSPPPPTEKPEGFHEYGVKKGESPPPFNSKAQYSEFNYIPFLLILGGGTLLFSQIVKYREGTAPPQQSSSRSSFN</sequence>
<name>A0A9P4HM51_9PEZI</name>
<feature type="compositionally biased region" description="Basic and acidic residues" evidence="1">
    <location>
        <begin position="47"/>
        <end position="61"/>
    </location>
</feature>
<reference evidence="2" key="1">
    <citation type="journal article" date="2020" name="Stud. Mycol.">
        <title>101 Dothideomycetes genomes: a test case for predicting lifestyles and emergence of pathogens.</title>
        <authorList>
            <person name="Haridas S."/>
            <person name="Albert R."/>
            <person name="Binder M."/>
            <person name="Bloem J."/>
            <person name="Labutti K."/>
            <person name="Salamov A."/>
            <person name="Andreopoulos B."/>
            <person name="Baker S."/>
            <person name="Barry K."/>
            <person name="Bills G."/>
            <person name="Bluhm B."/>
            <person name="Cannon C."/>
            <person name="Castanera R."/>
            <person name="Culley D."/>
            <person name="Daum C."/>
            <person name="Ezra D."/>
            <person name="Gonzalez J."/>
            <person name="Henrissat B."/>
            <person name="Kuo A."/>
            <person name="Liang C."/>
            <person name="Lipzen A."/>
            <person name="Lutzoni F."/>
            <person name="Magnuson J."/>
            <person name="Mondo S."/>
            <person name="Nolan M."/>
            <person name="Ohm R."/>
            <person name="Pangilinan J."/>
            <person name="Park H.-J."/>
            <person name="Ramirez L."/>
            <person name="Alfaro M."/>
            <person name="Sun H."/>
            <person name="Tritt A."/>
            <person name="Yoshinaga Y."/>
            <person name="Zwiers L.-H."/>
            <person name="Turgeon B."/>
            <person name="Goodwin S."/>
            <person name="Spatafora J."/>
            <person name="Crous P."/>
            <person name="Grigoriev I."/>
        </authorList>
    </citation>
    <scope>NUCLEOTIDE SEQUENCE</scope>
    <source>
        <strain evidence="2">CBS 121410</strain>
    </source>
</reference>
<dbReference type="Proteomes" id="UP000799776">
    <property type="component" value="Unassembled WGS sequence"/>
</dbReference>
<feature type="region of interest" description="Disordered" evidence="1">
    <location>
        <begin position="25"/>
        <end position="65"/>
    </location>
</feature>
<proteinExistence type="predicted"/>
<evidence type="ECO:0000313" key="2">
    <source>
        <dbReference type="EMBL" id="KAF2084160.1"/>
    </source>
</evidence>
<evidence type="ECO:0000256" key="1">
    <source>
        <dbReference type="SAM" id="MobiDB-lite"/>
    </source>
</evidence>
<comment type="caution">
    <text evidence="2">The sequence shown here is derived from an EMBL/GenBank/DDBJ whole genome shotgun (WGS) entry which is preliminary data.</text>
</comment>
<dbReference type="EMBL" id="ML978745">
    <property type="protein sequence ID" value="KAF2084160.1"/>
    <property type="molecule type" value="Genomic_DNA"/>
</dbReference>
<accession>A0A9P4HM51</accession>
<protein>
    <submittedName>
        <fullName evidence="2">Uncharacterized protein</fullName>
    </submittedName>
</protein>
<feature type="compositionally biased region" description="Pro residues" evidence="1">
    <location>
        <begin position="37"/>
        <end position="46"/>
    </location>
</feature>
<dbReference type="AlphaFoldDB" id="A0A9P4HM51"/>
<evidence type="ECO:0000313" key="3">
    <source>
        <dbReference type="Proteomes" id="UP000799776"/>
    </source>
</evidence>
<gene>
    <name evidence="2" type="ORF">K490DRAFT_69081</name>
</gene>